<dbReference type="PROSITE" id="PS50961">
    <property type="entry name" value="HTH_LA"/>
    <property type="match status" value="1"/>
</dbReference>
<feature type="region of interest" description="Disordered" evidence="3">
    <location>
        <begin position="1"/>
        <end position="197"/>
    </location>
</feature>
<dbReference type="Pfam" id="PF05383">
    <property type="entry name" value="La"/>
    <property type="match status" value="1"/>
</dbReference>
<dbReference type="Proteomes" id="UP000504607">
    <property type="component" value="Unplaced"/>
</dbReference>
<dbReference type="InterPro" id="IPR006630">
    <property type="entry name" value="La_HTH"/>
</dbReference>
<dbReference type="RefSeq" id="XP_010910826.2">
    <property type="nucleotide sequence ID" value="XM_010912524.2"/>
</dbReference>
<evidence type="ECO:0000313" key="6">
    <source>
        <dbReference type="RefSeq" id="XP_010910826.2"/>
    </source>
</evidence>
<feature type="region of interest" description="Disordered" evidence="3">
    <location>
        <begin position="261"/>
        <end position="302"/>
    </location>
</feature>
<feature type="domain" description="HTH La-type RNA-binding" evidence="4">
    <location>
        <begin position="316"/>
        <end position="406"/>
    </location>
</feature>
<feature type="compositionally biased region" description="Polar residues" evidence="3">
    <location>
        <begin position="70"/>
        <end position="79"/>
    </location>
</feature>
<feature type="compositionally biased region" description="Pro residues" evidence="3">
    <location>
        <begin position="99"/>
        <end position="119"/>
    </location>
</feature>
<dbReference type="PANTHER" id="PTHR22792:SF132">
    <property type="entry name" value="LA-RELATED PROTEIN 1"/>
    <property type="match status" value="1"/>
</dbReference>
<evidence type="ECO:0000256" key="2">
    <source>
        <dbReference type="PROSITE-ProRule" id="PRU00332"/>
    </source>
</evidence>
<evidence type="ECO:0000256" key="1">
    <source>
        <dbReference type="ARBA" id="ARBA00022884"/>
    </source>
</evidence>
<dbReference type="InParanoid" id="A0A6I9QKA9"/>
<sequence>MTVTSNPPPSPSFPPSFQPSSTLSSNPWNRNPSGPLPAHLMGGSSSWPPLPSSSSQIRAAVTTTAVATAEQTPDETSSMEVIDPPSIPAAELSSDPLPESTPEPDPLPESTPEPDPAPAQRPTAPSAEFDATPRPSAPRRRGPNHAPPNHHRGRNHRPQHGRGSRAPFFPGGNGGNFNLPPAPNWNGGFGFGQMWPPPQPMGFPPGVPLPSGPPLNYYDVNLPPIPMPLPYYVGSFYPELSSPFYNFPYAPPGSLPLGAVPVGHHAPPPPPPPPPPTHLNLDQNLALAPTPPPVPPMNEDQKPAFRLTPPPPSMAEDHKADLLVDLRKQIEYYFSDQNLVRDEYLKRQMDDEGWVDIHTIARFRKVAAQTADLKVIEEALSSSDSVELQDNKLRKKDGWARYCIPKN</sequence>
<accession>A0A6I9QKA9</accession>
<gene>
    <name evidence="6" type="primary">LOC105036790</name>
</gene>
<dbReference type="Gene3D" id="1.10.10.10">
    <property type="entry name" value="Winged helix-like DNA-binding domain superfamily/Winged helix DNA-binding domain"/>
    <property type="match status" value="1"/>
</dbReference>
<feature type="compositionally biased region" description="Basic residues" evidence="3">
    <location>
        <begin position="137"/>
        <end position="163"/>
    </location>
</feature>
<dbReference type="InterPro" id="IPR045180">
    <property type="entry name" value="La_dom_prot"/>
</dbReference>
<dbReference type="SMART" id="SM00715">
    <property type="entry name" value="LA"/>
    <property type="match status" value="1"/>
</dbReference>
<evidence type="ECO:0000313" key="5">
    <source>
        <dbReference type="Proteomes" id="UP000504607"/>
    </source>
</evidence>
<protein>
    <submittedName>
        <fullName evidence="6">Vegetative cell wall protein gp1</fullName>
    </submittedName>
</protein>
<evidence type="ECO:0000256" key="3">
    <source>
        <dbReference type="SAM" id="MobiDB-lite"/>
    </source>
</evidence>
<evidence type="ECO:0000259" key="4">
    <source>
        <dbReference type="PROSITE" id="PS50961"/>
    </source>
</evidence>
<dbReference type="GO" id="GO:0005737">
    <property type="term" value="C:cytoplasm"/>
    <property type="evidence" value="ECO:0007669"/>
    <property type="project" value="UniProtKB-ARBA"/>
</dbReference>
<organism evidence="5 6">
    <name type="scientific">Elaeis guineensis var. tenera</name>
    <name type="common">Oil palm</name>
    <dbReference type="NCBI Taxonomy" id="51953"/>
    <lineage>
        <taxon>Eukaryota</taxon>
        <taxon>Viridiplantae</taxon>
        <taxon>Streptophyta</taxon>
        <taxon>Embryophyta</taxon>
        <taxon>Tracheophyta</taxon>
        <taxon>Spermatophyta</taxon>
        <taxon>Magnoliopsida</taxon>
        <taxon>Liliopsida</taxon>
        <taxon>Arecaceae</taxon>
        <taxon>Arecoideae</taxon>
        <taxon>Cocoseae</taxon>
        <taxon>Elaeidinae</taxon>
        <taxon>Elaeis</taxon>
    </lineage>
</organism>
<dbReference type="CDD" id="cd07323">
    <property type="entry name" value="LAM"/>
    <property type="match status" value="1"/>
</dbReference>
<reference evidence="6" key="1">
    <citation type="submission" date="2025-08" db="UniProtKB">
        <authorList>
            <consortium name="RefSeq"/>
        </authorList>
    </citation>
    <scope>IDENTIFICATION</scope>
</reference>
<feature type="compositionally biased region" description="Low complexity" evidence="3">
    <location>
        <begin position="18"/>
        <end position="27"/>
    </location>
</feature>
<dbReference type="InterPro" id="IPR036388">
    <property type="entry name" value="WH-like_DNA-bd_sf"/>
</dbReference>
<dbReference type="OrthoDB" id="340227at2759"/>
<dbReference type="AlphaFoldDB" id="A0A6I9QKA9"/>
<dbReference type="SUPFAM" id="SSF46785">
    <property type="entry name" value="Winged helix' DNA-binding domain"/>
    <property type="match status" value="1"/>
</dbReference>
<dbReference type="GO" id="GO:0003723">
    <property type="term" value="F:RNA binding"/>
    <property type="evidence" value="ECO:0007669"/>
    <property type="project" value="UniProtKB-UniRule"/>
</dbReference>
<proteinExistence type="predicted"/>
<dbReference type="PANTHER" id="PTHR22792">
    <property type="entry name" value="LUPUS LA PROTEIN-RELATED"/>
    <property type="match status" value="1"/>
</dbReference>
<keyword evidence="5" id="KW-1185">Reference proteome</keyword>
<name>A0A6I9QKA9_ELAGV</name>
<dbReference type="InterPro" id="IPR036390">
    <property type="entry name" value="WH_DNA-bd_sf"/>
</dbReference>
<feature type="compositionally biased region" description="Pro residues" evidence="3">
    <location>
        <begin position="266"/>
        <end position="277"/>
    </location>
</feature>
<keyword evidence="1 2" id="KW-0694">RNA-binding</keyword>
<feature type="compositionally biased region" description="Pro residues" evidence="3">
    <location>
        <begin position="1"/>
        <end position="17"/>
    </location>
</feature>
<feature type="compositionally biased region" description="Low complexity" evidence="3">
    <location>
        <begin position="44"/>
        <end position="69"/>
    </location>
</feature>